<feature type="compositionally biased region" description="Low complexity" evidence="1">
    <location>
        <begin position="98"/>
        <end position="111"/>
    </location>
</feature>
<feature type="compositionally biased region" description="Gly residues" evidence="1">
    <location>
        <begin position="131"/>
        <end position="143"/>
    </location>
</feature>
<feature type="compositionally biased region" description="Low complexity" evidence="1">
    <location>
        <begin position="163"/>
        <end position="198"/>
    </location>
</feature>
<keyword evidence="3" id="KW-1185">Reference proteome</keyword>
<dbReference type="AlphaFoldDB" id="A0A9W6F7S4"/>
<comment type="caution">
    <text evidence="2">The sequence shown here is derived from an EMBL/GenBank/DDBJ whole genome shotgun (WGS) entry which is preliminary data.</text>
</comment>
<feature type="region of interest" description="Disordered" evidence="1">
    <location>
        <begin position="1"/>
        <end position="284"/>
    </location>
</feature>
<dbReference type="Proteomes" id="UP001165080">
    <property type="component" value="Unassembled WGS sequence"/>
</dbReference>
<feature type="compositionally biased region" description="Basic and acidic residues" evidence="1">
    <location>
        <begin position="258"/>
        <end position="283"/>
    </location>
</feature>
<feature type="compositionally biased region" description="Low complexity" evidence="1">
    <location>
        <begin position="67"/>
        <end position="78"/>
    </location>
</feature>
<protein>
    <submittedName>
        <fullName evidence="2">Uncharacterized protein</fullName>
    </submittedName>
</protein>
<organism evidence="2 3">
    <name type="scientific">Pleodorina starrii</name>
    <dbReference type="NCBI Taxonomy" id="330485"/>
    <lineage>
        <taxon>Eukaryota</taxon>
        <taxon>Viridiplantae</taxon>
        <taxon>Chlorophyta</taxon>
        <taxon>core chlorophytes</taxon>
        <taxon>Chlorophyceae</taxon>
        <taxon>CS clade</taxon>
        <taxon>Chlamydomonadales</taxon>
        <taxon>Volvocaceae</taxon>
        <taxon>Pleodorina</taxon>
    </lineage>
</organism>
<gene>
    <name evidence="2" type="primary">PLEST010279</name>
    <name evidence="2" type="ORF">PLESTB_001509100</name>
</gene>
<evidence type="ECO:0000256" key="1">
    <source>
        <dbReference type="SAM" id="MobiDB-lite"/>
    </source>
</evidence>
<evidence type="ECO:0000313" key="2">
    <source>
        <dbReference type="EMBL" id="GLC59622.1"/>
    </source>
</evidence>
<reference evidence="2 3" key="1">
    <citation type="journal article" date="2023" name="Commun. Biol.">
        <title>Reorganization of the ancestral sex-determining regions during the evolution of trioecy in Pleodorina starrii.</title>
        <authorList>
            <person name="Takahashi K."/>
            <person name="Suzuki S."/>
            <person name="Kawai-Toyooka H."/>
            <person name="Yamamoto K."/>
            <person name="Hamaji T."/>
            <person name="Ootsuki R."/>
            <person name="Yamaguchi H."/>
            <person name="Kawachi M."/>
            <person name="Higashiyama T."/>
            <person name="Nozaki H."/>
        </authorList>
    </citation>
    <scope>NUCLEOTIDE SEQUENCE [LARGE SCALE GENOMIC DNA]</scope>
    <source>
        <strain evidence="2 3">NIES-4479</strain>
    </source>
</reference>
<feature type="region of interest" description="Disordered" evidence="1">
    <location>
        <begin position="380"/>
        <end position="404"/>
    </location>
</feature>
<feature type="compositionally biased region" description="Gly residues" evidence="1">
    <location>
        <begin position="232"/>
        <end position="257"/>
    </location>
</feature>
<proteinExistence type="predicted"/>
<accession>A0A9W6F7S4</accession>
<sequence length="670" mass="67259">MALADGRPVDAGGAESWLTDSNQGVQTGITRAPQNIRDLTMPRRLKDASVPANPANSADHASNMAAGQQQQQQQPPSGSGQGVNDISHGSISGQANLTTSNQGTSGASTNGSSGGPGHGNTETSGNVGNSGHSGNGNAGGIGNGNSESSDHSKAGASGGNGNTGNSDSSGHGSSDGSSGNGNSANGNGSSSNGSSSNGNSGGARGNGNSENSGNAPAAAPERACNGNSPQCPGGGNPGGGNSGGGNPGGGKPTGGPPRGDDPRPRDWDKENNRGETAFDDRKSPRTVGFLGRSANVRIYPNYSDPSVYLQLRFGKIQELDVAGRPVPGHMVPSLAEAANVTFAAGNTTVNGVNMSYVNVSLDPLGHEGFTLACKARGGEDDDGGAALESLKPASRPAAVGRPHSRSLMMMEDVAPAPMPPPSYAYSAPPPVYGGGGGTGGAKRPQLTISLLFGFDDAVTLPYGDVNITVPRNGLKWSVSVRDWPFCNVSNTLLVSLELLVANNASAQVASDAANAGTQQLRIVLGSAYNATLGFLNYALDGAAAASGGTTTTANATRMPVNVTLLGQGEQGVTTVAMGLPNPEAYGVSSRSVWYDPTQTTTSIYLAVNDPGNALVTYRTVAVQNSGNVTTDSTAVGGSGTGAATALRTTLWTILAAVLLGMFMGRHQMRP</sequence>
<evidence type="ECO:0000313" key="3">
    <source>
        <dbReference type="Proteomes" id="UP001165080"/>
    </source>
</evidence>
<feature type="compositionally biased region" description="Polar residues" evidence="1">
    <location>
        <begin position="87"/>
        <end position="97"/>
    </location>
</feature>
<dbReference type="EMBL" id="BRXU01000029">
    <property type="protein sequence ID" value="GLC59622.1"/>
    <property type="molecule type" value="Genomic_DNA"/>
</dbReference>
<feature type="compositionally biased region" description="Polar residues" evidence="1">
    <location>
        <begin position="18"/>
        <end position="33"/>
    </location>
</feature>
<feature type="compositionally biased region" description="Low complexity" evidence="1">
    <location>
        <begin position="206"/>
        <end position="219"/>
    </location>
</feature>
<name>A0A9W6F7S4_9CHLO</name>